<comment type="caution">
    <text evidence="2">The sequence shown here is derived from an EMBL/GenBank/DDBJ whole genome shotgun (WGS) entry which is preliminary data.</text>
</comment>
<dbReference type="Proteomes" id="UP000246303">
    <property type="component" value="Unassembled WGS sequence"/>
</dbReference>
<dbReference type="Pfam" id="PF07969">
    <property type="entry name" value="Amidohydro_3"/>
    <property type="match status" value="1"/>
</dbReference>
<evidence type="ECO:0000259" key="1">
    <source>
        <dbReference type="Pfam" id="PF07969"/>
    </source>
</evidence>
<sequence>MTVASTIFGNGLVYTGLEQGPRPAAVAIGEGRVLAIGSIDELSAFVTRDTHHVDLRGRLLIPGFQDAHVHPIMAGVEHLQCDLNEATTADEAVAAVRDYAQSHPDEPWIIGAGWAMDLFPGGTPTRQMLDAVVSDRPVLIQNRDHHGAWANTKAFEVAGIDASTHDPASGRLEREADGYPAGTVHEGAMGLFDHLHPGIAPGQAREGLLWAQELMVSYGITAWQDAWVGASEEGFGDTLAVYRQALEANELKVRVRAAQWWDRVAGPEQIEGILARRDQIAASCDPLRLSAGTVKVMVDGVAENFTAAMHAPYRDNHGHATDNHGIEFFEPGQMRQFVTDLDANGMQVHFHALGDRAVTDALDAVEHALTVNGPSGNRHHLAHLQVVRSEDAPRFAAIGATANIQALWACHEEQLDELTLPFMEDGAVQRHYPFGELAAAGAHLAAGSDWAVSSPNPILAIHVAVNRVEPGGSLPALGPKQHKLTLKAILDAYTQGTAWVNHLDAATGTIRPGALADLAILDKNLFDIPSQDLHTVQVDQTWIAGELVFARGVSQ</sequence>
<dbReference type="Gene3D" id="3.10.310.70">
    <property type="match status" value="1"/>
</dbReference>
<dbReference type="AlphaFoldDB" id="A0A2V3DQY7"/>
<dbReference type="PANTHER" id="PTHR22642:SF2">
    <property type="entry name" value="PROTEIN LONG AFTER FAR-RED 3"/>
    <property type="match status" value="1"/>
</dbReference>
<organism evidence="2 3">
    <name type="scientific">Arthrobacter psychrochitiniphilus</name>
    <dbReference type="NCBI Taxonomy" id="291045"/>
    <lineage>
        <taxon>Bacteria</taxon>
        <taxon>Bacillati</taxon>
        <taxon>Actinomycetota</taxon>
        <taxon>Actinomycetes</taxon>
        <taxon>Micrococcales</taxon>
        <taxon>Micrococcaceae</taxon>
        <taxon>Arthrobacter</taxon>
    </lineage>
</organism>
<keyword evidence="3" id="KW-1185">Reference proteome</keyword>
<dbReference type="PANTHER" id="PTHR22642">
    <property type="entry name" value="IMIDAZOLONEPROPIONASE"/>
    <property type="match status" value="1"/>
</dbReference>
<reference evidence="2 3" key="1">
    <citation type="submission" date="2018-05" db="EMBL/GenBank/DDBJ databases">
        <title>Genetic diversity of glacier-inhabiting Cryobacterium bacteria in China and description of Cryobacterium mengkeensis sp. nov. and Arthrobacter glacialis sp. nov.</title>
        <authorList>
            <person name="Liu Q."/>
            <person name="Xin Y.-H."/>
        </authorList>
    </citation>
    <scope>NUCLEOTIDE SEQUENCE [LARGE SCALE GENOMIC DNA]</scope>
    <source>
        <strain evidence="2 3">GP3</strain>
    </source>
</reference>
<dbReference type="SUPFAM" id="SSF51556">
    <property type="entry name" value="Metallo-dependent hydrolases"/>
    <property type="match status" value="1"/>
</dbReference>
<dbReference type="InterPro" id="IPR013108">
    <property type="entry name" value="Amidohydro_3"/>
</dbReference>
<dbReference type="CDD" id="cd01300">
    <property type="entry name" value="YtcJ_like"/>
    <property type="match status" value="1"/>
</dbReference>
<dbReference type="RefSeq" id="WP_110106277.1">
    <property type="nucleotide sequence ID" value="NZ_JACBZZ010000001.1"/>
</dbReference>
<name>A0A2V3DQY7_9MICC</name>
<gene>
    <name evidence="2" type="ORF">CVS29_10415</name>
</gene>
<dbReference type="EMBL" id="QHLZ01000006">
    <property type="protein sequence ID" value="PXA65101.1"/>
    <property type="molecule type" value="Genomic_DNA"/>
</dbReference>
<dbReference type="Gene3D" id="2.30.40.10">
    <property type="entry name" value="Urease, subunit C, domain 1"/>
    <property type="match status" value="1"/>
</dbReference>
<dbReference type="InterPro" id="IPR011059">
    <property type="entry name" value="Metal-dep_hydrolase_composite"/>
</dbReference>
<dbReference type="OrthoDB" id="3238066at2"/>
<accession>A0A2V3DQY7</accession>
<evidence type="ECO:0000313" key="2">
    <source>
        <dbReference type="EMBL" id="PXA65101.1"/>
    </source>
</evidence>
<evidence type="ECO:0000313" key="3">
    <source>
        <dbReference type="Proteomes" id="UP000246303"/>
    </source>
</evidence>
<protein>
    <submittedName>
        <fullName evidence="2">Amidohydrolase</fullName>
    </submittedName>
</protein>
<dbReference type="GO" id="GO:0016810">
    <property type="term" value="F:hydrolase activity, acting on carbon-nitrogen (but not peptide) bonds"/>
    <property type="evidence" value="ECO:0007669"/>
    <property type="project" value="InterPro"/>
</dbReference>
<proteinExistence type="predicted"/>
<keyword evidence="2" id="KW-0378">Hydrolase</keyword>
<dbReference type="InterPro" id="IPR033932">
    <property type="entry name" value="YtcJ-like"/>
</dbReference>
<dbReference type="SUPFAM" id="SSF51338">
    <property type="entry name" value="Composite domain of metallo-dependent hydrolases"/>
    <property type="match status" value="1"/>
</dbReference>
<feature type="domain" description="Amidohydrolase 3" evidence="1">
    <location>
        <begin position="53"/>
        <end position="549"/>
    </location>
</feature>
<dbReference type="Gene3D" id="3.20.20.140">
    <property type="entry name" value="Metal-dependent hydrolases"/>
    <property type="match status" value="1"/>
</dbReference>
<dbReference type="InterPro" id="IPR032466">
    <property type="entry name" value="Metal_Hydrolase"/>
</dbReference>